<evidence type="ECO:0000313" key="2">
    <source>
        <dbReference type="Proteomes" id="UP001526225"/>
    </source>
</evidence>
<protein>
    <recommendedName>
        <fullName evidence="3">DNA-binding protein</fullName>
    </recommendedName>
</protein>
<keyword evidence="2" id="KW-1185">Reference proteome</keyword>
<gene>
    <name evidence="1" type="ORF">OIT44_03950</name>
</gene>
<dbReference type="Proteomes" id="UP001526225">
    <property type="component" value="Unassembled WGS sequence"/>
</dbReference>
<name>A0ABT3E5P1_9LACO</name>
<evidence type="ECO:0008006" key="3">
    <source>
        <dbReference type="Google" id="ProtNLM"/>
    </source>
</evidence>
<reference evidence="1 2" key="1">
    <citation type="submission" date="2022-10" db="EMBL/GenBank/DDBJ databases">
        <title>Weissella fermenti sp. nov., isolated from fermented cabbage.</title>
        <authorList>
            <person name="Lee J.K."/>
            <person name="Baek J.H."/>
            <person name="Choi D.G."/>
            <person name="Kim J.M."/>
            <person name="Jeon C.O."/>
        </authorList>
    </citation>
    <scope>NUCLEOTIDE SEQUENCE [LARGE SCALE GENOMIC DNA]</scope>
    <source>
        <strain evidence="1 2">KACC 18534</strain>
    </source>
</reference>
<accession>A0ABT3E5P1</accession>
<dbReference type="EMBL" id="JAOZFE010000003">
    <property type="protein sequence ID" value="MCW0953227.1"/>
    <property type="molecule type" value="Genomic_DNA"/>
</dbReference>
<proteinExistence type="predicted"/>
<evidence type="ECO:0000313" key="1">
    <source>
        <dbReference type="EMBL" id="MCW0953227.1"/>
    </source>
</evidence>
<dbReference type="RefSeq" id="WP_213409647.1">
    <property type="nucleotide sequence ID" value="NZ_CP074441.1"/>
</dbReference>
<comment type="caution">
    <text evidence="1">The sequence shown here is derived from an EMBL/GenBank/DDBJ whole genome shotgun (WGS) entry which is preliminary data.</text>
</comment>
<organism evidence="1 2">
    <name type="scientific">Weissella ceti</name>
    <dbReference type="NCBI Taxonomy" id="759620"/>
    <lineage>
        <taxon>Bacteria</taxon>
        <taxon>Bacillati</taxon>
        <taxon>Bacillota</taxon>
        <taxon>Bacilli</taxon>
        <taxon>Lactobacillales</taxon>
        <taxon>Lactobacillaceae</taxon>
        <taxon>Weissella</taxon>
    </lineage>
</organism>
<sequence length="94" mass="11192">MTPTEIEFLINSFQSMYNMFHKAVTDLKSGSEQLVYRNESEAYKKSGFQRTYWERIKHLVPYVEIPSDGEQKRVYPVKALNEWIEKHTVYPEGK</sequence>